<dbReference type="InterPro" id="IPR018062">
    <property type="entry name" value="HTH_AraC-typ_CS"/>
</dbReference>
<dbReference type="GO" id="GO:0003700">
    <property type="term" value="F:DNA-binding transcription factor activity"/>
    <property type="evidence" value="ECO:0007669"/>
    <property type="project" value="InterPro"/>
</dbReference>
<feature type="transmembrane region" description="Helical" evidence="4">
    <location>
        <begin position="75"/>
        <end position="95"/>
    </location>
</feature>
<keyword evidence="4" id="KW-0472">Membrane</keyword>
<evidence type="ECO:0000259" key="5">
    <source>
        <dbReference type="PROSITE" id="PS01124"/>
    </source>
</evidence>
<evidence type="ECO:0000256" key="3">
    <source>
        <dbReference type="ARBA" id="ARBA00023163"/>
    </source>
</evidence>
<feature type="transmembrane region" description="Helical" evidence="4">
    <location>
        <begin position="190"/>
        <end position="208"/>
    </location>
</feature>
<sequence>MAHVADFFRMVILLGAVQGLVAGVLLMIMKKNKLPNRLLAAVLLVLALASFRLYGNYLDWFHSDIIRFVADLLPWMLVMLVGPLIWFYVQASLNAGFRLTKQSRLHFFPVIIDLVPVLVAYGFVIAALAGWVPGSAGMKVGAFIDHYNVYADIPRWISLTTYLWLSVRYLNTVTAVEQPRYRLLHRFPRVMLVFQAVWLLYLIPYVIPRYTDFMLNTFDWYPVYVPMAVMIYWLGIQGFMLSYQEVVAAKKNVAPDEAVSQPALALLRKAMEEDRLFLDPSLNLASLSEHTGLPAKTISAVLNQCLQKNLNEYINSYRVEAFKVAILLPASSALTIAGVANDCGFSSLATFQRVFRQLTGLSPTEYRKQAIEAS</sequence>
<dbReference type="PRINTS" id="PR00032">
    <property type="entry name" value="HTHARAC"/>
</dbReference>
<keyword evidence="4" id="KW-1133">Transmembrane helix</keyword>
<accession>A0A848GRM9</accession>
<keyword evidence="2" id="KW-0238">DNA-binding</keyword>
<feature type="domain" description="HTH araC/xylS-type" evidence="5">
    <location>
        <begin position="261"/>
        <end position="369"/>
    </location>
</feature>
<evidence type="ECO:0000313" key="7">
    <source>
        <dbReference type="Proteomes" id="UP000583266"/>
    </source>
</evidence>
<dbReference type="PANTHER" id="PTHR43280">
    <property type="entry name" value="ARAC-FAMILY TRANSCRIPTIONAL REGULATOR"/>
    <property type="match status" value="1"/>
</dbReference>
<dbReference type="Pfam" id="PF12833">
    <property type="entry name" value="HTH_18"/>
    <property type="match status" value="1"/>
</dbReference>
<feature type="transmembrane region" description="Helical" evidence="4">
    <location>
        <begin position="38"/>
        <end position="55"/>
    </location>
</feature>
<evidence type="ECO:0000256" key="2">
    <source>
        <dbReference type="ARBA" id="ARBA00023125"/>
    </source>
</evidence>
<dbReference type="InterPro" id="IPR020449">
    <property type="entry name" value="Tscrpt_reg_AraC-type_HTH"/>
</dbReference>
<keyword evidence="4" id="KW-0812">Transmembrane</keyword>
<evidence type="ECO:0000256" key="4">
    <source>
        <dbReference type="SAM" id="Phobius"/>
    </source>
</evidence>
<feature type="transmembrane region" description="Helical" evidence="4">
    <location>
        <begin position="6"/>
        <end position="26"/>
    </location>
</feature>
<feature type="transmembrane region" description="Helical" evidence="4">
    <location>
        <begin position="107"/>
        <end position="133"/>
    </location>
</feature>
<feature type="transmembrane region" description="Helical" evidence="4">
    <location>
        <begin position="220"/>
        <end position="241"/>
    </location>
</feature>
<protein>
    <submittedName>
        <fullName evidence="6">Helix-turn-helix transcriptional regulator</fullName>
    </submittedName>
</protein>
<gene>
    <name evidence="6" type="ORF">HHL17_21265</name>
</gene>
<dbReference type="EMBL" id="JABBGC010000002">
    <property type="protein sequence ID" value="NML39742.1"/>
    <property type="molecule type" value="Genomic_DNA"/>
</dbReference>
<dbReference type="PROSITE" id="PS00041">
    <property type="entry name" value="HTH_ARAC_FAMILY_1"/>
    <property type="match status" value="1"/>
</dbReference>
<dbReference type="Proteomes" id="UP000583266">
    <property type="component" value="Unassembled WGS sequence"/>
</dbReference>
<keyword evidence="3" id="KW-0804">Transcription</keyword>
<dbReference type="InterPro" id="IPR018060">
    <property type="entry name" value="HTH_AraC"/>
</dbReference>
<proteinExistence type="predicted"/>
<evidence type="ECO:0000313" key="6">
    <source>
        <dbReference type="EMBL" id="NML39742.1"/>
    </source>
</evidence>
<dbReference type="SUPFAM" id="SSF46689">
    <property type="entry name" value="Homeodomain-like"/>
    <property type="match status" value="1"/>
</dbReference>
<dbReference type="AlphaFoldDB" id="A0A848GRM9"/>
<keyword evidence="1" id="KW-0805">Transcription regulation</keyword>
<reference evidence="6 7" key="1">
    <citation type="submission" date="2020-04" db="EMBL/GenBank/DDBJ databases">
        <title>Chitinophaga sp. G-6-1-13 sp. nov., isolated from soil.</title>
        <authorList>
            <person name="Dahal R.H."/>
            <person name="Chaudhary D.K."/>
        </authorList>
    </citation>
    <scope>NUCLEOTIDE SEQUENCE [LARGE SCALE GENOMIC DNA]</scope>
    <source>
        <strain evidence="6 7">G-6-1-13</strain>
    </source>
</reference>
<dbReference type="RefSeq" id="WP_169226800.1">
    <property type="nucleotide sequence ID" value="NZ_JABBGC010000002.1"/>
</dbReference>
<dbReference type="Gene3D" id="1.10.10.60">
    <property type="entry name" value="Homeodomain-like"/>
    <property type="match status" value="1"/>
</dbReference>
<comment type="caution">
    <text evidence="6">The sequence shown here is derived from an EMBL/GenBank/DDBJ whole genome shotgun (WGS) entry which is preliminary data.</text>
</comment>
<dbReference type="PANTHER" id="PTHR43280:SF29">
    <property type="entry name" value="ARAC-FAMILY TRANSCRIPTIONAL REGULATOR"/>
    <property type="match status" value="1"/>
</dbReference>
<dbReference type="GO" id="GO:0043565">
    <property type="term" value="F:sequence-specific DNA binding"/>
    <property type="evidence" value="ECO:0007669"/>
    <property type="project" value="InterPro"/>
</dbReference>
<keyword evidence="7" id="KW-1185">Reference proteome</keyword>
<dbReference type="SMART" id="SM00342">
    <property type="entry name" value="HTH_ARAC"/>
    <property type="match status" value="1"/>
</dbReference>
<evidence type="ECO:0000256" key="1">
    <source>
        <dbReference type="ARBA" id="ARBA00023015"/>
    </source>
</evidence>
<dbReference type="InterPro" id="IPR009057">
    <property type="entry name" value="Homeodomain-like_sf"/>
</dbReference>
<name>A0A848GRM9_9BACT</name>
<dbReference type="PROSITE" id="PS01124">
    <property type="entry name" value="HTH_ARAC_FAMILY_2"/>
    <property type="match status" value="1"/>
</dbReference>
<organism evidence="6 7">
    <name type="scientific">Chitinophaga fulva</name>
    <dbReference type="NCBI Taxonomy" id="2728842"/>
    <lineage>
        <taxon>Bacteria</taxon>
        <taxon>Pseudomonadati</taxon>
        <taxon>Bacteroidota</taxon>
        <taxon>Chitinophagia</taxon>
        <taxon>Chitinophagales</taxon>
        <taxon>Chitinophagaceae</taxon>
        <taxon>Chitinophaga</taxon>
    </lineage>
</organism>